<dbReference type="SUPFAM" id="SSF81301">
    <property type="entry name" value="Nucleotidyltransferase"/>
    <property type="match status" value="1"/>
</dbReference>
<name>A0ABV9SFF2_9PSEU</name>
<protein>
    <recommendedName>
        <fullName evidence="3">Nucleotidyltransferase domain-containing protein</fullName>
    </recommendedName>
</protein>
<dbReference type="EMBL" id="JBHSIS010000027">
    <property type="protein sequence ID" value="MFC4859202.1"/>
    <property type="molecule type" value="Genomic_DNA"/>
</dbReference>
<comment type="caution">
    <text evidence="1">The sequence shown here is derived from an EMBL/GenBank/DDBJ whole genome shotgun (WGS) entry which is preliminary data.</text>
</comment>
<evidence type="ECO:0008006" key="3">
    <source>
        <dbReference type="Google" id="ProtNLM"/>
    </source>
</evidence>
<evidence type="ECO:0000313" key="2">
    <source>
        <dbReference type="Proteomes" id="UP001595859"/>
    </source>
</evidence>
<accession>A0ABV9SFF2</accession>
<dbReference type="Proteomes" id="UP001595859">
    <property type="component" value="Unassembled WGS sequence"/>
</dbReference>
<evidence type="ECO:0000313" key="1">
    <source>
        <dbReference type="EMBL" id="MFC4859202.1"/>
    </source>
</evidence>
<reference evidence="2" key="1">
    <citation type="journal article" date="2019" name="Int. J. Syst. Evol. Microbiol.">
        <title>The Global Catalogue of Microorganisms (GCM) 10K type strain sequencing project: providing services to taxonomists for standard genome sequencing and annotation.</title>
        <authorList>
            <consortium name="The Broad Institute Genomics Platform"/>
            <consortium name="The Broad Institute Genome Sequencing Center for Infectious Disease"/>
            <person name="Wu L."/>
            <person name="Ma J."/>
        </authorList>
    </citation>
    <scope>NUCLEOTIDE SEQUENCE [LARGE SCALE GENOMIC DNA]</scope>
    <source>
        <strain evidence="2">ZS-22-S1</strain>
    </source>
</reference>
<dbReference type="RefSeq" id="WP_378062123.1">
    <property type="nucleotide sequence ID" value="NZ_JBHSIS010000027.1"/>
</dbReference>
<dbReference type="InterPro" id="IPR043519">
    <property type="entry name" value="NT_sf"/>
</dbReference>
<sequence>MDLNRWPHLELLLETARRLPSLQVWLFGSAARSKTPADLDILLVYEDRSSVVALRAMQPWEDFCPPCHLIAMTPLEVAEYDFIVTTEATRLL</sequence>
<organism evidence="1 2">
    <name type="scientific">Actinophytocola glycyrrhizae</name>
    <dbReference type="NCBI Taxonomy" id="2044873"/>
    <lineage>
        <taxon>Bacteria</taxon>
        <taxon>Bacillati</taxon>
        <taxon>Actinomycetota</taxon>
        <taxon>Actinomycetes</taxon>
        <taxon>Pseudonocardiales</taxon>
        <taxon>Pseudonocardiaceae</taxon>
    </lineage>
</organism>
<gene>
    <name evidence="1" type="ORF">ACFPCV_37380</name>
</gene>
<proteinExistence type="predicted"/>
<keyword evidence="2" id="KW-1185">Reference proteome</keyword>